<accession>A0A3L8SPH0</accession>
<evidence type="ECO:0000256" key="1">
    <source>
        <dbReference type="SAM" id="MobiDB-lite"/>
    </source>
</evidence>
<dbReference type="OrthoDB" id="5399929at2759"/>
<dbReference type="GO" id="GO:0005634">
    <property type="term" value="C:nucleus"/>
    <property type="evidence" value="ECO:0007669"/>
    <property type="project" value="TreeGrafter"/>
</dbReference>
<feature type="non-terminal residue" evidence="2">
    <location>
        <position position="224"/>
    </location>
</feature>
<protein>
    <submittedName>
        <fullName evidence="2">Uncharacterized protein</fullName>
    </submittedName>
</protein>
<comment type="caution">
    <text evidence="2">The sequence shown here is derived from an EMBL/GenBank/DDBJ whole genome shotgun (WGS) entry which is preliminary data.</text>
</comment>
<gene>
    <name evidence="2" type="ORF">DV515_00005729</name>
</gene>
<sequence>MEVKVGQKRDSMLAQRSEPKSDGKDNSSNVQATPAKLKLEFSSPKTTSETLLEEEKSADFVFIPPETKPRILTEHQKEVLRSKRADIPAMYNTLDASQDTTSFSQYSQSQEDSLEVPPPVENAKEDSANQPQEENAGSEGRGSEESPACAGEGEAKEETAEMIPEETSSAEGLETSSVEAAASAGKEDTSDVTSSLASSDIISGTPQPASRRQSFVTLQKFGAA</sequence>
<dbReference type="Proteomes" id="UP000276834">
    <property type="component" value="Unassembled WGS sequence"/>
</dbReference>
<feature type="compositionally biased region" description="Basic and acidic residues" evidence="1">
    <location>
        <begin position="1"/>
        <end position="25"/>
    </location>
</feature>
<dbReference type="PANTHER" id="PTHR22928">
    <property type="entry name" value="TELOMERE-ASSOCIATED PROTEIN RIF1"/>
    <property type="match status" value="1"/>
</dbReference>
<feature type="region of interest" description="Disordered" evidence="1">
    <location>
        <begin position="1"/>
        <end position="56"/>
    </location>
</feature>
<feature type="compositionally biased region" description="Polar residues" evidence="1">
    <location>
        <begin position="191"/>
        <end position="217"/>
    </location>
</feature>
<name>A0A3L8SPH0_CHLGU</name>
<evidence type="ECO:0000313" key="3">
    <source>
        <dbReference type="Proteomes" id="UP000276834"/>
    </source>
</evidence>
<feature type="compositionally biased region" description="Polar residues" evidence="1">
    <location>
        <begin position="94"/>
        <end position="111"/>
    </location>
</feature>
<evidence type="ECO:0000313" key="2">
    <source>
        <dbReference type="EMBL" id="RLW04939.1"/>
    </source>
</evidence>
<feature type="compositionally biased region" description="Polar residues" evidence="1">
    <location>
        <begin position="166"/>
        <end position="178"/>
    </location>
</feature>
<organism evidence="2 3">
    <name type="scientific">Chloebia gouldiae</name>
    <name type="common">Gouldian finch</name>
    <name type="synonym">Erythrura gouldiae</name>
    <dbReference type="NCBI Taxonomy" id="44316"/>
    <lineage>
        <taxon>Eukaryota</taxon>
        <taxon>Metazoa</taxon>
        <taxon>Chordata</taxon>
        <taxon>Craniata</taxon>
        <taxon>Vertebrata</taxon>
        <taxon>Euteleostomi</taxon>
        <taxon>Archelosauria</taxon>
        <taxon>Archosauria</taxon>
        <taxon>Dinosauria</taxon>
        <taxon>Saurischia</taxon>
        <taxon>Theropoda</taxon>
        <taxon>Coelurosauria</taxon>
        <taxon>Aves</taxon>
        <taxon>Neognathae</taxon>
        <taxon>Neoaves</taxon>
        <taxon>Telluraves</taxon>
        <taxon>Australaves</taxon>
        <taxon>Passeriformes</taxon>
        <taxon>Passeroidea</taxon>
        <taxon>Passeridae</taxon>
        <taxon>Chloebia</taxon>
    </lineage>
</organism>
<dbReference type="GO" id="GO:0140445">
    <property type="term" value="C:chromosome, telomeric repeat region"/>
    <property type="evidence" value="ECO:0007669"/>
    <property type="project" value="TreeGrafter"/>
</dbReference>
<reference evidence="2 3" key="1">
    <citation type="journal article" date="2018" name="Proc. R. Soc. B">
        <title>A non-coding region near Follistatin controls head colour polymorphism in the Gouldian finch.</title>
        <authorList>
            <person name="Toomey M.B."/>
            <person name="Marques C.I."/>
            <person name="Andrade P."/>
            <person name="Araujo P.M."/>
            <person name="Sabatino S."/>
            <person name="Gazda M.A."/>
            <person name="Afonso S."/>
            <person name="Lopes R.J."/>
            <person name="Corbo J.C."/>
            <person name="Carneiro M."/>
        </authorList>
    </citation>
    <scope>NUCLEOTIDE SEQUENCE [LARGE SCALE GENOMIC DNA]</scope>
    <source>
        <strain evidence="2">Red01</strain>
        <tissue evidence="2">Muscle</tissue>
    </source>
</reference>
<dbReference type="GO" id="GO:0000723">
    <property type="term" value="P:telomere maintenance"/>
    <property type="evidence" value="ECO:0007669"/>
    <property type="project" value="TreeGrafter"/>
</dbReference>
<dbReference type="PANTHER" id="PTHR22928:SF3">
    <property type="entry name" value="TELOMERE-ASSOCIATED PROTEIN RIF1"/>
    <property type="match status" value="1"/>
</dbReference>
<dbReference type="AlphaFoldDB" id="A0A3L8SPH0"/>
<proteinExistence type="predicted"/>
<keyword evidence="3" id="KW-1185">Reference proteome</keyword>
<dbReference type="EMBL" id="QUSF01000012">
    <property type="protein sequence ID" value="RLW04939.1"/>
    <property type="molecule type" value="Genomic_DNA"/>
</dbReference>
<feature type="region of interest" description="Disordered" evidence="1">
    <location>
        <begin position="81"/>
        <end position="224"/>
    </location>
</feature>